<dbReference type="AlphaFoldDB" id="A0A6B1IBU5"/>
<evidence type="ECO:0000313" key="2">
    <source>
        <dbReference type="Proteomes" id="UP000460194"/>
    </source>
</evidence>
<dbReference type="Proteomes" id="UP000460194">
    <property type="component" value="Unassembled WGS sequence"/>
</dbReference>
<protein>
    <submittedName>
        <fullName evidence="1">Uncharacterized protein</fullName>
    </submittedName>
</protein>
<organism evidence="1 2">
    <name type="scientific">Halorubrum distributum</name>
    <dbReference type="NCBI Taxonomy" id="29283"/>
    <lineage>
        <taxon>Archaea</taxon>
        <taxon>Methanobacteriati</taxon>
        <taxon>Methanobacteriota</taxon>
        <taxon>Stenosarchaea group</taxon>
        <taxon>Halobacteria</taxon>
        <taxon>Halobacteriales</taxon>
        <taxon>Haloferacaceae</taxon>
        <taxon>Halorubrum</taxon>
        <taxon>Halorubrum distributum group</taxon>
    </lineage>
</organism>
<comment type="caution">
    <text evidence="1">The sequence shown here is derived from an EMBL/GenBank/DDBJ whole genome shotgun (WGS) entry which is preliminary data.</text>
</comment>
<dbReference type="EMBL" id="WMEO01000003">
    <property type="protein sequence ID" value="MYL15646.1"/>
    <property type="molecule type" value="Genomic_DNA"/>
</dbReference>
<sequence length="68" mass="7800">MAVEIDRSVAGEKWRYACPRGHTDWRLRDGVIACSSCPHWRLPGEVEYDVLIDQRTGEEIDVTEVRVA</sequence>
<reference evidence="1 2" key="1">
    <citation type="submission" date="2019-11" db="EMBL/GenBank/DDBJ databases">
        <title>Genome sequences of 17 halophilic strains isolated from different environments.</title>
        <authorList>
            <person name="Furrow R.E."/>
        </authorList>
    </citation>
    <scope>NUCLEOTIDE SEQUENCE [LARGE SCALE GENOMIC DNA]</scope>
    <source>
        <strain evidence="1 2">22517_05_Cabo</strain>
    </source>
</reference>
<proteinExistence type="predicted"/>
<dbReference type="RefSeq" id="WP_159368631.1">
    <property type="nucleotide sequence ID" value="NZ_WMEO01000003.1"/>
</dbReference>
<name>A0A6B1IBU5_9EURY</name>
<accession>A0A6B1IBU5</accession>
<evidence type="ECO:0000313" key="1">
    <source>
        <dbReference type="EMBL" id="MYL15646.1"/>
    </source>
</evidence>
<gene>
    <name evidence="1" type="ORF">GLW36_03150</name>
</gene>